<protein>
    <recommendedName>
        <fullName evidence="1">Tyrosine specific protein phosphatases domain-containing protein</fullName>
    </recommendedName>
</protein>
<dbReference type="PROSITE" id="PS00383">
    <property type="entry name" value="TYR_PHOSPHATASE_1"/>
    <property type="match status" value="1"/>
</dbReference>
<dbReference type="Gene3D" id="3.90.190.10">
    <property type="entry name" value="Protein tyrosine phosphatase superfamily"/>
    <property type="match status" value="1"/>
</dbReference>
<proteinExistence type="predicted"/>
<dbReference type="InterPro" id="IPR000387">
    <property type="entry name" value="Tyr_Pase_dom"/>
</dbReference>
<dbReference type="RefSeq" id="WP_050521340.1">
    <property type="nucleotide sequence ID" value="NZ_FOCO01000001.1"/>
</dbReference>
<evidence type="ECO:0000313" key="3">
    <source>
        <dbReference type="Proteomes" id="UP000183002"/>
    </source>
</evidence>
<sequence length="149" mass="15699">MAFELAEIAMGRGVLGLCALPQAGDVAALQAWRTDLVLTLVEQAEAVALSPDLEGALVAAGIAQRWFEIADYGVPVGDWAGLSGDLHAVLKVGGRVVIHCRGGCGRTGMIALRFMEEAGEADALARLRAVRPCAVETEAQMDWALQARD</sequence>
<dbReference type="EMBL" id="FOCO01000001">
    <property type="protein sequence ID" value="SEM67660.1"/>
    <property type="molecule type" value="Genomic_DNA"/>
</dbReference>
<feature type="domain" description="Tyrosine specific protein phosphatases" evidence="1">
    <location>
        <begin position="93"/>
        <end position="142"/>
    </location>
</feature>
<dbReference type="InterPro" id="IPR016130">
    <property type="entry name" value="Tyr_Pase_AS"/>
</dbReference>
<evidence type="ECO:0000313" key="2">
    <source>
        <dbReference type="EMBL" id="SEM67660.1"/>
    </source>
</evidence>
<dbReference type="SUPFAM" id="SSF52799">
    <property type="entry name" value="(Phosphotyrosine protein) phosphatases II"/>
    <property type="match status" value="1"/>
</dbReference>
<name>A0A1H8AAC0_9RHOB</name>
<gene>
    <name evidence="2" type="ORF">SAMN05216227_100159</name>
</gene>
<dbReference type="STRING" id="1077947.SAMN05216227_100159"/>
<dbReference type="PROSITE" id="PS50056">
    <property type="entry name" value="TYR_PHOSPHATASE_2"/>
    <property type="match status" value="1"/>
</dbReference>
<keyword evidence="3" id="KW-1185">Reference proteome</keyword>
<reference evidence="2 3" key="1">
    <citation type="submission" date="2016-10" db="EMBL/GenBank/DDBJ databases">
        <authorList>
            <person name="de Groot N.N."/>
        </authorList>
    </citation>
    <scope>NUCLEOTIDE SEQUENCE [LARGE SCALE GENOMIC DNA]</scope>
    <source>
        <strain evidence="2 3">CGMCC 1.10836</strain>
    </source>
</reference>
<organism evidence="2 3">
    <name type="scientific">Pseudorhodobacter antarcticus</name>
    <dbReference type="NCBI Taxonomy" id="1077947"/>
    <lineage>
        <taxon>Bacteria</taxon>
        <taxon>Pseudomonadati</taxon>
        <taxon>Pseudomonadota</taxon>
        <taxon>Alphaproteobacteria</taxon>
        <taxon>Rhodobacterales</taxon>
        <taxon>Paracoccaceae</taxon>
        <taxon>Pseudorhodobacter</taxon>
    </lineage>
</organism>
<dbReference type="Proteomes" id="UP000183002">
    <property type="component" value="Unassembled WGS sequence"/>
</dbReference>
<evidence type="ECO:0000259" key="1">
    <source>
        <dbReference type="PROSITE" id="PS50056"/>
    </source>
</evidence>
<dbReference type="InterPro" id="IPR029021">
    <property type="entry name" value="Prot-tyrosine_phosphatase-like"/>
</dbReference>
<dbReference type="AlphaFoldDB" id="A0A1H8AAC0"/>
<accession>A0A1H8AAC0</accession>